<proteinExistence type="predicted"/>
<comment type="caution">
    <text evidence="1">The sequence shown here is derived from an EMBL/GenBank/DDBJ whole genome shotgun (WGS) entry which is preliminary data.</text>
</comment>
<evidence type="ECO:0000313" key="1">
    <source>
        <dbReference type="EMBL" id="MPN10401.1"/>
    </source>
</evidence>
<dbReference type="AlphaFoldDB" id="A0A645F7W9"/>
<name>A0A645F7W9_9ZZZZ</name>
<organism evidence="1">
    <name type="scientific">bioreactor metagenome</name>
    <dbReference type="NCBI Taxonomy" id="1076179"/>
    <lineage>
        <taxon>unclassified sequences</taxon>
        <taxon>metagenomes</taxon>
        <taxon>ecological metagenomes</taxon>
    </lineage>
</organism>
<reference evidence="1" key="1">
    <citation type="submission" date="2019-08" db="EMBL/GenBank/DDBJ databases">
        <authorList>
            <person name="Kucharzyk K."/>
            <person name="Murdoch R.W."/>
            <person name="Higgins S."/>
            <person name="Loffler F."/>
        </authorList>
    </citation>
    <scope>NUCLEOTIDE SEQUENCE</scope>
</reference>
<dbReference type="EMBL" id="VSSQ01056546">
    <property type="protein sequence ID" value="MPN10401.1"/>
    <property type="molecule type" value="Genomic_DNA"/>
</dbReference>
<gene>
    <name evidence="1" type="ORF">SDC9_157696</name>
</gene>
<accession>A0A645F7W9</accession>
<sequence>MQYHKNQPFNGNHLRPCPLLDNPHRLVEMVDASGAKSTDFIAPEDVHGLSAKCVKASEKWAVTADKIWEEKRGCSECNDSTRKEEKSKLAAG</sequence>
<protein>
    <submittedName>
        <fullName evidence="1">Uncharacterized protein</fullName>
    </submittedName>
</protein>